<dbReference type="EMBL" id="ML977510">
    <property type="protein sequence ID" value="KAF2127649.1"/>
    <property type="molecule type" value="Genomic_DNA"/>
</dbReference>
<dbReference type="GeneID" id="54405534"/>
<dbReference type="InterPro" id="IPR052895">
    <property type="entry name" value="HetReg/Transcr_Mod"/>
</dbReference>
<gene>
    <name evidence="2" type="ORF">P153DRAFT_320023</name>
</gene>
<dbReference type="OrthoDB" id="2157530at2759"/>
<evidence type="ECO:0000313" key="2">
    <source>
        <dbReference type="EMBL" id="KAF2127649.1"/>
    </source>
</evidence>
<reference evidence="2" key="1">
    <citation type="journal article" date="2020" name="Stud. Mycol.">
        <title>101 Dothideomycetes genomes: a test case for predicting lifestyles and emergence of pathogens.</title>
        <authorList>
            <person name="Haridas S."/>
            <person name="Albert R."/>
            <person name="Binder M."/>
            <person name="Bloem J."/>
            <person name="Labutti K."/>
            <person name="Salamov A."/>
            <person name="Andreopoulos B."/>
            <person name="Baker S."/>
            <person name="Barry K."/>
            <person name="Bills G."/>
            <person name="Bluhm B."/>
            <person name="Cannon C."/>
            <person name="Castanera R."/>
            <person name="Culley D."/>
            <person name="Daum C."/>
            <person name="Ezra D."/>
            <person name="Gonzalez J."/>
            <person name="Henrissat B."/>
            <person name="Kuo A."/>
            <person name="Liang C."/>
            <person name="Lipzen A."/>
            <person name="Lutzoni F."/>
            <person name="Magnuson J."/>
            <person name="Mondo S."/>
            <person name="Nolan M."/>
            <person name="Ohm R."/>
            <person name="Pangilinan J."/>
            <person name="Park H.-J."/>
            <person name="Ramirez L."/>
            <person name="Alfaro M."/>
            <person name="Sun H."/>
            <person name="Tritt A."/>
            <person name="Yoshinaga Y."/>
            <person name="Zwiers L.-H."/>
            <person name="Turgeon B."/>
            <person name="Goodwin S."/>
            <person name="Spatafora J."/>
            <person name="Crous P."/>
            <person name="Grigoriev I."/>
        </authorList>
    </citation>
    <scope>NUCLEOTIDE SEQUENCE</scope>
    <source>
        <strain evidence="2">CBS 119687</strain>
    </source>
</reference>
<proteinExistence type="predicted"/>
<dbReference type="PANTHER" id="PTHR24148:SF81">
    <property type="entry name" value="HETEROKARYON INCOMPATIBILITY DOMAIN-CONTAINING PROTEIN"/>
    <property type="match status" value="1"/>
</dbReference>
<evidence type="ECO:0000259" key="1">
    <source>
        <dbReference type="Pfam" id="PF06985"/>
    </source>
</evidence>
<evidence type="ECO:0000313" key="3">
    <source>
        <dbReference type="Proteomes" id="UP000799771"/>
    </source>
</evidence>
<protein>
    <recommendedName>
        <fullName evidence="1">Heterokaryon incompatibility domain-containing protein</fullName>
    </recommendedName>
</protein>
<organism evidence="2 3">
    <name type="scientific">Dothidotthia symphoricarpi CBS 119687</name>
    <dbReference type="NCBI Taxonomy" id="1392245"/>
    <lineage>
        <taxon>Eukaryota</taxon>
        <taxon>Fungi</taxon>
        <taxon>Dikarya</taxon>
        <taxon>Ascomycota</taxon>
        <taxon>Pezizomycotina</taxon>
        <taxon>Dothideomycetes</taxon>
        <taxon>Pleosporomycetidae</taxon>
        <taxon>Pleosporales</taxon>
        <taxon>Dothidotthiaceae</taxon>
        <taxon>Dothidotthia</taxon>
    </lineage>
</organism>
<accession>A0A6A6A6X3</accession>
<dbReference type="Proteomes" id="UP000799771">
    <property type="component" value="Unassembled WGS sequence"/>
</dbReference>
<dbReference type="RefSeq" id="XP_033522038.1">
    <property type="nucleotide sequence ID" value="XM_033665102.1"/>
</dbReference>
<feature type="domain" description="Heterokaryon incompatibility" evidence="1">
    <location>
        <begin position="97"/>
        <end position="234"/>
    </location>
</feature>
<name>A0A6A6A6X3_9PLEO</name>
<dbReference type="AlphaFoldDB" id="A0A6A6A6X3"/>
<dbReference type="PANTHER" id="PTHR24148">
    <property type="entry name" value="ANKYRIN REPEAT DOMAIN-CONTAINING PROTEIN 39 HOMOLOG-RELATED"/>
    <property type="match status" value="1"/>
</dbReference>
<keyword evidence="3" id="KW-1185">Reference proteome</keyword>
<sequence>MLKVPLNIENMDHARYPSETQKLEYTPLEPRSIRVLQLRPGPRSARLCGDFRVISLDDEAFSNQYSEHDLRWSNDGVLDFFGEPKLVLDNELESVFYEALSYMWGDPAPVDTVLISGRVLPIAANLATALYQLRYIDRPLSIWCDAICISQDDLDERAEQVQLMRRVYQQADCVRIWINDPTVDKTSAGIAALQNYRNASDDHVEGLGSDPSLWDHVVPIFENPYWNRAWIQQEVLNARRIELHCVDIIVPGDSLVKFQVACRLQSDAVLFWSKKDDWMNLLRSLQIYITPAAHDMGEYVDGARFWSLIEIIDRCKRLDMTDGRDRVYAVMHLARDYEDGGMVVDYHKSETEIMVGAIAYHVGQNQHLRFLHESFLGQDDTPRDIPTWLPRQWLGMEENSRSLFDLEIGAMDTQCSSHSISAQEMRLRARGFRVDSVQQSLTNGLSAYDMSTIQFWSSPFANYLLDSSGLIIKTLSQELYKILTHRSSWEERPTYDAVVSALSVFFELTQDERSANRELGWRATGVADLLTDTDDMVRLALEDIVGGLSRRMVIMTENQLFGLIPRCEVQEGDEIWVLLGCSLHVILRPKNGVYWHVCTAYIPNFLEHAAIKDLSSDIQPGDKIGDWTVTDIELE</sequence>
<dbReference type="InterPro" id="IPR010730">
    <property type="entry name" value="HET"/>
</dbReference>
<dbReference type="Pfam" id="PF06985">
    <property type="entry name" value="HET"/>
    <property type="match status" value="1"/>
</dbReference>